<proteinExistence type="predicted"/>
<dbReference type="HOGENOM" id="CLU_2958669_0_0_11"/>
<keyword evidence="3" id="KW-1185">Reference proteome</keyword>
<dbReference type="EMBL" id="HE971709">
    <property type="protein sequence ID" value="CCK32319.1"/>
    <property type="molecule type" value="Genomic_DNA"/>
</dbReference>
<dbReference type="KEGG" id="sdv:BN159_7940"/>
<dbReference type="STRING" id="1214101.BN159_7940"/>
<dbReference type="PATRIC" id="fig|1214101.3.peg.8036"/>
<dbReference type="Proteomes" id="UP000008043">
    <property type="component" value="Chromosome"/>
</dbReference>
<sequence length="59" mass="6185">MHETSPRPEPAVPVQAPAVRRDQWQAPADGATDRGAEAARSMCAGMTGSARDMCRSMGG</sequence>
<feature type="region of interest" description="Disordered" evidence="1">
    <location>
        <begin position="1"/>
        <end position="38"/>
    </location>
</feature>
<gene>
    <name evidence="2" type="ORF">BN159_7940</name>
</gene>
<evidence type="ECO:0000313" key="2">
    <source>
        <dbReference type="EMBL" id="CCK32319.1"/>
    </source>
</evidence>
<dbReference type="RefSeq" id="WP_015662645.1">
    <property type="nucleotide sequence ID" value="NC_020504.1"/>
</dbReference>
<organism evidence="2 3">
    <name type="scientific">Streptomyces davaonensis (strain DSM 101723 / JCM 4913 / KCC S-0913 / 768)</name>
    <dbReference type="NCBI Taxonomy" id="1214101"/>
    <lineage>
        <taxon>Bacteria</taxon>
        <taxon>Bacillati</taxon>
        <taxon>Actinomycetota</taxon>
        <taxon>Actinomycetes</taxon>
        <taxon>Kitasatosporales</taxon>
        <taxon>Streptomycetaceae</taxon>
        <taxon>Streptomyces</taxon>
    </lineage>
</organism>
<reference evidence="2 3" key="1">
    <citation type="journal article" date="2012" name="J. Bacteriol.">
        <title>Genome sequence of the bacterium Streptomyces davawensis JCM 4913 and heterologous production of the unique antibiotic roseoflavin.</title>
        <authorList>
            <person name="Jankowitsch F."/>
            <person name="Schwarz J."/>
            <person name="Ruckert C."/>
            <person name="Gust B."/>
            <person name="Szczepanowski R."/>
            <person name="Blom J."/>
            <person name="Pelzer S."/>
            <person name="Kalinowski J."/>
            <person name="Mack M."/>
        </authorList>
    </citation>
    <scope>NUCLEOTIDE SEQUENCE [LARGE SCALE GENOMIC DNA]</scope>
    <source>
        <strain evidence="3">DSM 101723 / JCM 4913 / KCC S-0913 / 768</strain>
    </source>
</reference>
<dbReference type="AlphaFoldDB" id="K4RGK8"/>
<evidence type="ECO:0000256" key="1">
    <source>
        <dbReference type="SAM" id="MobiDB-lite"/>
    </source>
</evidence>
<name>K4RGK8_STRDJ</name>
<accession>K4RGK8</accession>
<protein>
    <submittedName>
        <fullName evidence="2">Uncharacterized protein</fullName>
    </submittedName>
</protein>
<evidence type="ECO:0000313" key="3">
    <source>
        <dbReference type="Proteomes" id="UP000008043"/>
    </source>
</evidence>